<evidence type="ECO:0000313" key="4">
    <source>
        <dbReference type="Proteomes" id="UP001271723"/>
    </source>
</evidence>
<gene>
    <name evidence="3" type="ORF">PV517_04860</name>
</gene>
<dbReference type="Gene3D" id="3.30.43.10">
    <property type="entry name" value="Uridine Diphospho-n-acetylenolpyruvylglucosamine Reductase, domain 2"/>
    <property type="match status" value="1"/>
</dbReference>
<sequence length="439" mass="48336">MSTTVIGKSGTWRNWAGNVTARPVREVTPATVEELAAAVRQAAEEDLRVKAVGAGHSFTAAAATDGVLIRPQLLTGIRKIDREAMTVTVAAGTPLKRLNMALAREGLSLTNMGDIMEQTVSGATSTGTHGTGRDSASIAAQIRALELVTADGSILTCSATENPDVFAAARVGIGALGIVTAITFAVEPIFLLTAREEPMPFERVLAEFDELHAENEHFEFYWFPHTGNTNTKRNNRSAGPEKPVPQLNSWFEDEFLSNGLFQVANWVGQAVPATIPTIAQISSRALSARTYTDIPYKVFTSPRRVRFVEMEFAVPREAVVDTLRELKAMVDRSNLRVSFPVEVRTAPADDITLSTASGRESAYVAVHMFRGTPYQAYFTAAERIFTAHEGRPHWGKVHTRDTDYFAKVYPRFGEFTALRDRLDPERRFQNDYLRRVLGA</sequence>
<name>A0ABU4KX78_9ACTN</name>
<dbReference type="InterPro" id="IPR016167">
    <property type="entry name" value="FAD-bd_PCMH_sub1"/>
</dbReference>
<dbReference type="InterPro" id="IPR016171">
    <property type="entry name" value="Vanillyl_alc_oxidase_C-sub2"/>
</dbReference>
<keyword evidence="4" id="KW-1185">Reference proteome</keyword>
<dbReference type="NCBIfam" id="TIGR01679">
    <property type="entry name" value="bact_FAD_ox"/>
    <property type="match status" value="1"/>
</dbReference>
<evidence type="ECO:0000256" key="1">
    <source>
        <dbReference type="ARBA" id="ARBA00023002"/>
    </source>
</evidence>
<dbReference type="InterPro" id="IPR036318">
    <property type="entry name" value="FAD-bd_PCMH-like_sf"/>
</dbReference>
<dbReference type="InterPro" id="IPR006094">
    <property type="entry name" value="Oxid_FAD_bind_N"/>
</dbReference>
<reference evidence="3 4" key="1">
    <citation type="journal article" date="2023" name="Microb. Genom.">
        <title>Mesoterricola silvestris gen. nov., sp. nov., Mesoterricola sediminis sp. nov., Geothrix oryzae sp. nov., Geothrix edaphica sp. nov., Geothrix rubra sp. nov., and Geothrix limicola sp. nov., six novel members of Acidobacteriota isolated from soils.</title>
        <authorList>
            <person name="Weisberg A.J."/>
            <person name="Pearce E."/>
            <person name="Kramer C.G."/>
            <person name="Chang J.H."/>
            <person name="Clarke C.R."/>
        </authorList>
    </citation>
    <scope>NUCLEOTIDE SEQUENCE [LARGE SCALE GENOMIC DNA]</scope>
    <source>
        <strain evidence="3 4">NRRL_B-2795</strain>
    </source>
</reference>
<evidence type="ECO:0000259" key="2">
    <source>
        <dbReference type="PROSITE" id="PS51387"/>
    </source>
</evidence>
<comment type="caution">
    <text evidence="3">The sequence shown here is derived from an EMBL/GenBank/DDBJ whole genome shotgun (WGS) entry which is preliminary data.</text>
</comment>
<organism evidence="3 4">
    <name type="scientific">Streptomyces griseiscabiei</name>
    <dbReference type="NCBI Taxonomy" id="2993540"/>
    <lineage>
        <taxon>Bacteria</taxon>
        <taxon>Bacillati</taxon>
        <taxon>Actinomycetota</taxon>
        <taxon>Actinomycetes</taxon>
        <taxon>Kitasatosporales</taxon>
        <taxon>Streptomycetaceae</taxon>
        <taxon>Streptomyces</taxon>
    </lineage>
</organism>
<dbReference type="Gene3D" id="3.30.70.2520">
    <property type="match status" value="1"/>
</dbReference>
<dbReference type="InterPro" id="IPR016169">
    <property type="entry name" value="FAD-bd_PCMH_sub2"/>
</dbReference>
<dbReference type="Gene3D" id="3.30.465.10">
    <property type="match status" value="1"/>
</dbReference>
<dbReference type="InterPro" id="IPR010031">
    <property type="entry name" value="FAD_lactone_oxidase-like"/>
</dbReference>
<dbReference type="PROSITE" id="PS51387">
    <property type="entry name" value="FAD_PCMH"/>
    <property type="match status" value="1"/>
</dbReference>
<dbReference type="PANTHER" id="PTHR43762">
    <property type="entry name" value="L-GULONOLACTONE OXIDASE"/>
    <property type="match status" value="1"/>
</dbReference>
<dbReference type="EMBL" id="JARAVY010000002">
    <property type="protein sequence ID" value="MDX2908032.1"/>
    <property type="molecule type" value="Genomic_DNA"/>
</dbReference>
<feature type="domain" description="FAD-binding PCMH-type" evidence="2">
    <location>
        <begin position="19"/>
        <end position="189"/>
    </location>
</feature>
<dbReference type="SUPFAM" id="SSF56176">
    <property type="entry name" value="FAD-binding/transporter-associated domain-like"/>
    <property type="match status" value="1"/>
</dbReference>
<dbReference type="InterPro" id="IPR016166">
    <property type="entry name" value="FAD-bd_PCMH"/>
</dbReference>
<dbReference type="PIRSF" id="PIRSF000136">
    <property type="entry name" value="LGO_GLO"/>
    <property type="match status" value="1"/>
</dbReference>
<keyword evidence="1" id="KW-0560">Oxidoreductase</keyword>
<dbReference type="PANTHER" id="PTHR43762:SF1">
    <property type="entry name" value="D-ARABINONO-1,4-LACTONE OXIDASE"/>
    <property type="match status" value="1"/>
</dbReference>
<proteinExistence type="predicted"/>
<accession>A0ABU4KX78</accession>
<dbReference type="Pfam" id="PF04030">
    <property type="entry name" value="ALO"/>
    <property type="match status" value="1"/>
</dbReference>
<protein>
    <submittedName>
        <fullName evidence="3">D-arabinono-1,4-lactone oxidase</fullName>
    </submittedName>
</protein>
<dbReference type="Gene3D" id="1.10.45.10">
    <property type="entry name" value="Vanillyl-alcohol Oxidase, Chain A, domain 4"/>
    <property type="match status" value="1"/>
</dbReference>
<dbReference type="InterPro" id="IPR007173">
    <property type="entry name" value="ALO_C"/>
</dbReference>
<dbReference type="RefSeq" id="WP_086753699.1">
    <property type="nucleotide sequence ID" value="NZ_JAGJBZ010000002.1"/>
</dbReference>
<dbReference type="Proteomes" id="UP001271723">
    <property type="component" value="Unassembled WGS sequence"/>
</dbReference>
<evidence type="ECO:0000313" key="3">
    <source>
        <dbReference type="EMBL" id="MDX2908032.1"/>
    </source>
</evidence>
<dbReference type="Pfam" id="PF01565">
    <property type="entry name" value="FAD_binding_4"/>
    <property type="match status" value="1"/>
</dbReference>